<proteinExistence type="predicted"/>
<keyword evidence="3" id="KW-1185">Reference proteome</keyword>
<dbReference type="EMBL" id="LAVV01007792">
    <property type="protein sequence ID" value="KNZ54761.1"/>
    <property type="molecule type" value="Genomic_DNA"/>
</dbReference>
<comment type="caution">
    <text evidence="2">The sequence shown here is derived from an EMBL/GenBank/DDBJ whole genome shotgun (WGS) entry which is preliminary data.</text>
</comment>
<dbReference type="VEuPathDB" id="FungiDB:VP01_2861g4"/>
<evidence type="ECO:0000256" key="1">
    <source>
        <dbReference type="SAM" id="MobiDB-lite"/>
    </source>
</evidence>
<reference evidence="2 3" key="1">
    <citation type="submission" date="2015-08" db="EMBL/GenBank/DDBJ databases">
        <title>Next Generation Sequencing and Analysis of the Genome of Puccinia sorghi L Schw, the Causal Agent of Maize Common Rust.</title>
        <authorList>
            <person name="Rochi L."/>
            <person name="Burguener G."/>
            <person name="Darino M."/>
            <person name="Turjanski A."/>
            <person name="Kreff E."/>
            <person name="Dieguez M.J."/>
            <person name="Sacco F."/>
        </authorList>
    </citation>
    <scope>NUCLEOTIDE SEQUENCE [LARGE SCALE GENOMIC DNA]</scope>
    <source>
        <strain evidence="2 3">RO10H11247</strain>
    </source>
</reference>
<accession>A0A0L6V1X1</accession>
<evidence type="ECO:0008006" key="4">
    <source>
        <dbReference type="Google" id="ProtNLM"/>
    </source>
</evidence>
<feature type="region of interest" description="Disordered" evidence="1">
    <location>
        <begin position="1"/>
        <end position="20"/>
    </location>
</feature>
<organism evidence="2 3">
    <name type="scientific">Puccinia sorghi</name>
    <dbReference type="NCBI Taxonomy" id="27349"/>
    <lineage>
        <taxon>Eukaryota</taxon>
        <taxon>Fungi</taxon>
        <taxon>Dikarya</taxon>
        <taxon>Basidiomycota</taxon>
        <taxon>Pucciniomycotina</taxon>
        <taxon>Pucciniomycetes</taxon>
        <taxon>Pucciniales</taxon>
        <taxon>Pucciniaceae</taxon>
        <taxon>Puccinia</taxon>
    </lineage>
</organism>
<evidence type="ECO:0000313" key="2">
    <source>
        <dbReference type="EMBL" id="KNZ54761.1"/>
    </source>
</evidence>
<name>A0A0L6V1X1_9BASI</name>
<feature type="compositionally biased region" description="Low complexity" evidence="1">
    <location>
        <begin position="149"/>
        <end position="162"/>
    </location>
</feature>
<dbReference type="AlphaFoldDB" id="A0A0L6V1X1"/>
<sequence length="344" mass="38739">MADAGANTRPPNSTVRLNDSTRNDGFRQAILKAALDTTPQLTERNYSVWKDKMSEDAVNSFITEVRVSIKKMIDVVIDLPKDILAYLVLFKFPALLQLLKRKIMHSEKDLKVKFVCNHLTQFNDEAKAETREAALYTGKNEKFNKNMRNSKSGQNQGSSGNKKNSRCTEGSHNPRQDSNHSSDLCWNLHPEKAPDWWRENQEKWKSNKDKTPGQKQRQHVHIALLGTKGPFVPSKEMCAHCLHFGSGENIIINLFSPGCLDEKRCSVSAKNGQFKVLKSSQLVLQGSVKNGLYSVDKPTSIGNTNSILLTYPSRSLQEIHESFGHVAISRLDSFIPKTISVEEK</sequence>
<protein>
    <recommendedName>
        <fullName evidence="4">GAG-pre-integrase domain-containing protein</fullName>
    </recommendedName>
</protein>
<feature type="region of interest" description="Disordered" evidence="1">
    <location>
        <begin position="139"/>
        <end position="184"/>
    </location>
</feature>
<feature type="compositionally biased region" description="Polar residues" evidence="1">
    <location>
        <begin position="9"/>
        <end position="18"/>
    </location>
</feature>
<gene>
    <name evidence="2" type="ORF">VP01_2861g4</name>
</gene>
<dbReference type="Proteomes" id="UP000037035">
    <property type="component" value="Unassembled WGS sequence"/>
</dbReference>
<evidence type="ECO:0000313" key="3">
    <source>
        <dbReference type="Proteomes" id="UP000037035"/>
    </source>
</evidence>